<gene>
    <name evidence="2" type="ORF">H8744_15200</name>
</gene>
<keyword evidence="3" id="KW-1185">Reference proteome</keyword>
<feature type="region of interest" description="Disordered" evidence="1">
    <location>
        <begin position="1"/>
        <end position="24"/>
    </location>
</feature>
<sequence>MKRIRENHKEWTRHKKELHRRRKKKRKASFVPRIVADTNIWYYLGDNEYLFGELKKQLAPTYVTLWELCHTGRLISNPLKVRNACRKMLEAQKNMIFEQPLRYLIKSCNKKKFKPNTIQEICSLLKDSSRIAKGAIIANDKKNDFHKYILDEKQGLKDIKESMDELALRCKSKIKNKGKHRKAYSLPIIIDYLNFLAKQATNGKYNLKKLPFRNYELLVCVMDLFYKKLETGSTVWKENDLNDLFILAYVRRGDKYWTKDRKWIDLIKEAGCEEYLYTT</sequence>
<accession>A0A926F829</accession>
<evidence type="ECO:0000313" key="2">
    <source>
        <dbReference type="EMBL" id="MBC8594557.1"/>
    </source>
</evidence>
<organism evidence="2 3">
    <name type="scientific">Jilunia laotingensis</name>
    <dbReference type="NCBI Taxonomy" id="2763675"/>
    <lineage>
        <taxon>Bacteria</taxon>
        <taxon>Pseudomonadati</taxon>
        <taxon>Bacteroidota</taxon>
        <taxon>Bacteroidia</taxon>
        <taxon>Bacteroidales</taxon>
        <taxon>Bacteroidaceae</taxon>
        <taxon>Jilunia</taxon>
    </lineage>
</organism>
<reference evidence="2" key="1">
    <citation type="submission" date="2020-08" db="EMBL/GenBank/DDBJ databases">
        <title>Genome public.</title>
        <authorList>
            <person name="Liu C."/>
            <person name="Sun Q."/>
        </authorList>
    </citation>
    <scope>NUCLEOTIDE SEQUENCE</scope>
    <source>
        <strain evidence="2">N12</strain>
    </source>
</reference>
<dbReference type="Proteomes" id="UP000651085">
    <property type="component" value="Unassembled WGS sequence"/>
</dbReference>
<dbReference type="EMBL" id="JACRTF010000001">
    <property type="protein sequence ID" value="MBC8594557.1"/>
    <property type="molecule type" value="Genomic_DNA"/>
</dbReference>
<comment type="caution">
    <text evidence="2">The sequence shown here is derived from an EMBL/GenBank/DDBJ whole genome shotgun (WGS) entry which is preliminary data.</text>
</comment>
<name>A0A926F829_9BACT</name>
<protein>
    <submittedName>
        <fullName evidence="2">Uncharacterized protein</fullName>
    </submittedName>
</protein>
<proteinExistence type="predicted"/>
<dbReference type="AlphaFoldDB" id="A0A926F829"/>
<evidence type="ECO:0000313" key="3">
    <source>
        <dbReference type="Proteomes" id="UP000651085"/>
    </source>
</evidence>
<evidence type="ECO:0000256" key="1">
    <source>
        <dbReference type="SAM" id="MobiDB-lite"/>
    </source>
</evidence>
<dbReference type="RefSeq" id="WP_262435651.1">
    <property type="nucleotide sequence ID" value="NZ_JACRTF010000001.1"/>
</dbReference>